<keyword evidence="2" id="KW-1185">Reference proteome</keyword>
<dbReference type="EMBL" id="JAERMS010000018">
    <property type="protein sequence ID" value="MBO1363511.1"/>
    <property type="molecule type" value="Genomic_DNA"/>
</dbReference>
<evidence type="ECO:0008006" key="3">
    <source>
        <dbReference type="Google" id="ProtNLM"/>
    </source>
</evidence>
<protein>
    <recommendedName>
        <fullName evidence="3">Glycine zipper family protein</fullName>
    </recommendedName>
</protein>
<dbReference type="RefSeq" id="WP_146156972.1">
    <property type="nucleotide sequence ID" value="NZ_JAERMS010000018.1"/>
</dbReference>
<gene>
    <name evidence="1" type="ORF">JHU38_06965</name>
</gene>
<evidence type="ECO:0000313" key="1">
    <source>
        <dbReference type="EMBL" id="MBO1363511.1"/>
    </source>
</evidence>
<accession>A0ABS3M5Z5</accession>
<reference evidence="1 2" key="1">
    <citation type="submission" date="2021-01" db="EMBL/GenBank/DDBJ databases">
        <title>Prevotella A2931 sp. nov.</title>
        <authorList>
            <person name="Buhl M."/>
            <person name="Oberhettinger P."/>
        </authorList>
    </citation>
    <scope>NUCLEOTIDE SEQUENCE [LARGE SCALE GENOMIC DNA]</scope>
    <source>
        <strain evidence="1 2">A2931</strain>
    </source>
</reference>
<comment type="caution">
    <text evidence="1">The sequence shown here is derived from an EMBL/GenBank/DDBJ whole genome shotgun (WGS) entry which is preliminary data.</text>
</comment>
<proteinExistence type="predicted"/>
<organism evidence="1 2">
    <name type="scientific">Prevotella illustrans</name>
    <dbReference type="NCBI Taxonomy" id="2800387"/>
    <lineage>
        <taxon>Bacteria</taxon>
        <taxon>Pseudomonadati</taxon>
        <taxon>Bacteroidota</taxon>
        <taxon>Bacteroidia</taxon>
        <taxon>Bacteroidales</taxon>
        <taxon>Prevotellaceae</taxon>
        <taxon>Prevotella</taxon>
    </lineage>
</organism>
<name>A0ABS3M5Z5_9BACT</name>
<dbReference type="Proteomes" id="UP000664265">
    <property type="component" value="Unassembled WGS sequence"/>
</dbReference>
<sequence length="267" mass="27293">MKSEKFGSAFLSGAFSSGIGSFAQGVHINGGLMIASTTTMGGLAAWITGDDFLQGAMQGMMIGTLNHSLHDEREGSTPLKVSVTTNKAGMYEFTVIGARKGGKGDVLSIAAGISTFANCIGMSLKRNSGNSTISSNGKFYWHVAGERGFYGNQYVNTTKLTTVGKRITKVTGPVNIAMSGYDLYEGYQLDGGQIKTVGYNTARATADVAGGWAGVAAGLKIGTSIGSMFGGVGAIPGAIIGGAVGGIIGTYGGSWIATSSVDMIYGR</sequence>
<evidence type="ECO:0000313" key="2">
    <source>
        <dbReference type="Proteomes" id="UP000664265"/>
    </source>
</evidence>